<dbReference type="GO" id="GO:0006167">
    <property type="term" value="P:AMP biosynthetic process"/>
    <property type="evidence" value="ECO:0007669"/>
    <property type="project" value="TreeGrafter"/>
</dbReference>
<evidence type="ECO:0000256" key="2">
    <source>
        <dbReference type="RuleBase" id="RU003476"/>
    </source>
</evidence>
<dbReference type="PROSITE" id="PS51462">
    <property type="entry name" value="NUDIX"/>
    <property type="match status" value="1"/>
</dbReference>
<dbReference type="InterPro" id="IPR020084">
    <property type="entry name" value="NUDIX_hydrolase_CS"/>
</dbReference>
<dbReference type="PANTHER" id="PTHR21340">
    <property type="entry name" value="DIADENOSINE 5,5-P1,P4-TETRAPHOSPHATE PYROPHOSPHOHYDROLASE MUTT"/>
    <property type="match status" value="1"/>
</dbReference>
<dbReference type="GO" id="GO:0004081">
    <property type="term" value="F:bis(5'-nucleosyl)-tetraphosphatase (asymmetrical) activity"/>
    <property type="evidence" value="ECO:0007669"/>
    <property type="project" value="TreeGrafter"/>
</dbReference>
<dbReference type="Pfam" id="PF00293">
    <property type="entry name" value="NUDIX"/>
    <property type="match status" value="1"/>
</dbReference>
<dbReference type="InterPro" id="IPR000086">
    <property type="entry name" value="NUDIX_hydrolase_dom"/>
</dbReference>
<dbReference type="SUPFAM" id="SSF55811">
    <property type="entry name" value="Nudix"/>
    <property type="match status" value="1"/>
</dbReference>
<comment type="similarity">
    <text evidence="2">Belongs to the Nudix hydrolase family.</text>
</comment>
<reference evidence="4 5" key="1">
    <citation type="submission" date="2017-08" db="EMBL/GenBank/DDBJ databases">
        <title>Infants hospitalized years apart are colonized by the same room-sourced microbial strains.</title>
        <authorList>
            <person name="Brooks B."/>
            <person name="Olm M.R."/>
            <person name="Firek B.A."/>
            <person name="Baker R."/>
            <person name="Thomas B.C."/>
            <person name="Morowitz M.J."/>
            <person name="Banfield J.F."/>
        </authorList>
    </citation>
    <scope>NUCLEOTIDE SEQUENCE [LARGE SCALE GENOMIC DNA]</scope>
    <source>
        <strain evidence="4">S2_003_000_R2_14</strain>
    </source>
</reference>
<feature type="domain" description="Nudix hydrolase" evidence="3">
    <location>
        <begin position="4"/>
        <end position="139"/>
    </location>
</feature>
<dbReference type="InterPro" id="IPR020476">
    <property type="entry name" value="Nudix_hydrolase"/>
</dbReference>
<evidence type="ECO:0000313" key="4">
    <source>
        <dbReference type="EMBL" id="PZR17402.1"/>
    </source>
</evidence>
<dbReference type="AlphaFoldDB" id="A0A2W5TRZ2"/>
<accession>A0A2W5TRZ2</accession>
<organism evidence="4 5">
    <name type="scientific">Archangium gephyra</name>
    <dbReference type="NCBI Taxonomy" id="48"/>
    <lineage>
        <taxon>Bacteria</taxon>
        <taxon>Pseudomonadati</taxon>
        <taxon>Myxococcota</taxon>
        <taxon>Myxococcia</taxon>
        <taxon>Myxococcales</taxon>
        <taxon>Cystobacterineae</taxon>
        <taxon>Archangiaceae</taxon>
        <taxon>Archangium</taxon>
    </lineage>
</organism>
<evidence type="ECO:0000256" key="1">
    <source>
        <dbReference type="ARBA" id="ARBA00022801"/>
    </source>
</evidence>
<dbReference type="CDD" id="cd03673">
    <property type="entry name" value="NUDIX_Ap6A_hydrolase"/>
    <property type="match status" value="1"/>
</dbReference>
<dbReference type="Gene3D" id="3.90.79.10">
    <property type="entry name" value="Nucleoside Triphosphate Pyrophosphohydrolase"/>
    <property type="match status" value="1"/>
</dbReference>
<dbReference type="GO" id="GO:0006754">
    <property type="term" value="P:ATP biosynthetic process"/>
    <property type="evidence" value="ECO:0007669"/>
    <property type="project" value="TreeGrafter"/>
</dbReference>
<keyword evidence="1 2" id="KW-0378">Hydrolase</keyword>
<dbReference type="InterPro" id="IPR015797">
    <property type="entry name" value="NUDIX_hydrolase-like_dom_sf"/>
</dbReference>
<dbReference type="PANTHER" id="PTHR21340:SF0">
    <property type="entry name" value="BIS(5'-NUCLEOSYL)-TETRAPHOSPHATASE [ASYMMETRICAL]"/>
    <property type="match status" value="1"/>
</dbReference>
<dbReference type="Proteomes" id="UP000249061">
    <property type="component" value="Unassembled WGS sequence"/>
</dbReference>
<gene>
    <name evidence="4" type="ORF">DI536_03510</name>
</gene>
<dbReference type="InterPro" id="IPR051325">
    <property type="entry name" value="Nudix_hydrolase_domain"/>
</dbReference>
<comment type="caution">
    <text evidence="4">The sequence shown here is derived from an EMBL/GenBank/DDBJ whole genome shotgun (WGS) entry which is preliminary data.</text>
</comment>
<evidence type="ECO:0000259" key="3">
    <source>
        <dbReference type="PROSITE" id="PS51462"/>
    </source>
</evidence>
<dbReference type="PRINTS" id="PR00502">
    <property type="entry name" value="NUDIXFAMILY"/>
</dbReference>
<sequence>MVATREYSAGGVVLRRTESGPEVAVIKPAGRNVLALPKGHIERGETSQQTAEREIFEETGLTVACIKKLGDVKYVYRFKGKTIFKCVSFYVFRYESGEIDTVSEAMRKEVDVARWIPLDEAVAKLSYPGEREMAGRVLDELIEEQIAPS</sequence>
<dbReference type="EMBL" id="QFQP01000002">
    <property type="protein sequence ID" value="PZR17402.1"/>
    <property type="molecule type" value="Genomic_DNA"/>
</dbReference>
<name>A0A2W5TRZ2_9BACT</name>
<evidence type="ECO:0000313" key="5">
    <source>
        <dbReference type="Proteomes" id="UP000249061"/>
    </source>
</evidence>
<protein>
    <submittedName>
        <fullName evidence="4">NUDIX hydrolase</fullName>
    </submittedName>
</protein>
<dbReference type="PROSITE" id="PS00893">
    <property type="entry name" value="NUDIX_BOX"/>
    <property type="match status" value="1"/>
</dbReference>
<proteinExistence type="inferred from homology"/>